<protein>
    <recommendedName>
        <fullName evidence="4">Lipoprotein</fullName>
    </recommendedName>
</protein>
<evidence type="ECO:0000313" key="3">
    <source>
        <dbReference type="Proteomes" id="UP000527143"/>
    </source>
</evidence>
<proteinExistence type="predicted"/>
<name>A0A840YBB2_9SPHN</name>
<keyword evidence="1" id="KW-0732">Signal</keyword>
<dbReference type="PROSITE" id="PS51257">
    <property type="entry name" value="PROKAR_LIPOPROTEIN"/>
    <property type="match status" value="1"/>
</dbReference>
<evidence type="ECO:0000256" key="1">
    <source>
        <dbReference type="SAM" id="SignalP"/>
    </source>
</evidence>
<comment type="caution">
    <text evidence="2">The sequence shown here is derived from an EMBL/GenBank/DDBJ whole genome shotgun (WGS) entry which is preliminary data.</text>
</comment>
<keyword evidence="3" id="KW-1185">Reference proteome</keyword>
<sequence length="38" mass="3803">MKRALYALIIGTVLSGCAAAYASAHSRSAQPSGLPAAK</sequence>
<reference evidence="2 3" key="1">
    <citation type="submission" date="2020-08" db="EMBL/GenBank/DDBJ databases">
        <title>Genomic Encyclopedia of Type Strains, Phase IV (KMG-IV): sequencing the most valuable type-strain genomes for metagenomic binning, comparative biology and taxonomic classification.</title>
        <authorList>
            <person name="Goeker M."/>
        </authorList>
    </citation>
    <scope>NUCLEOTIDE SEQUENCE [LARGE SCALE GENOMIC DNA]</scope>
    <source>
        <strain evidence="2 3">DSM 26736</strain>
    </source>
</reference>
<accession>A0A840YBB2</accession>
<gene>
    <name evidence="2" type="ORF">FHT02_000797</name>
</gene>
<feature type="signal peptide" evidence="1">
    <location>
        <begin position="1"/>
        <end position="22"/>
    </location>
</feature>
<dbReference type="EMBL" id="JACIJF010000002">
    <property type="protein sequence ID" value="MBB5709575.1"/>
    <property type="molecule type" value="Genomic_DNA"/>
</dbReference>
<dbReference type="AlphaFoldDB" id="A0A840YBB2"/>
<organism evidence="2 3">
    <name type="scientific">Sphingomonas xinjiangensis</name>
    <dbReference type="NCBI Taxonomy" id="643568"/>
    <lineage>
        <taxon>Bacteria</taxon>
        <taxon>Pseudomonadati</taxon>
        <taxon>Pseudomonadota</taxon>
        <taxon>Alphaproteobacteria</taxon>
        <taxon>Sphingomonadales</taxon>
        <taxon>Sphingomonadaceae</taxon>
        <taxon>Sphingomonas</taxon>
    </lineage>
</organism>
<dbReference type="Proteomes" id="UP000527143">
    <property type="component" value="Unassembled WGS sequence"/>
</dbReference>
<feature type="chain" id="PRO_5032323676" description="Lipoprotein" evidence="1">
    <location>
        <begin position="23"/>
        <end position="38"/>
    </location>
</feature>
<evidence type="ECO:0008006" key="4">
    <source>
        <dbReference type="Google" id="ProtNLM"/>
    </source>
</evidence>
<evidence type="ECO:0000313" key="2">
    <source>
        <dbReference type="EMBL" id="MBB5709575.1"/>
    </source>
</evidence>